<proteinExistence type="predicted"/>
<sequence>MKKGIAFAAALLISLSVANVGSVANLAYAGPTKADPHAVVYIGWPNDGQVLPAGKPFRVWFGLRYMGVAPVGVQFPNTGHHHLLVDTDLPPMDQQIPSDRNHLHFGAGQTETTLELPPGKHTLQLLMGDFDHVPHNPPVYSKKITIYVK</sequence>
<feature type="chain" id="PRO_5020344288" evidence="1">
    <location>
        <begin position="30"/>
        <end position="149"/>
    </location>
</feature>
<evidence type="ECO:0000313" key="4">
    <source>
        <dbReference type="Proteomes" id="UP000298656"/>
    </source>
</evidence>
<feature type="domain" description="DUF4399" evidence="2">
    <location>
        <begin position="59"/>
        <end position="149"/>
    </location>
</feature>
<organism evidence="3 4">
    <name type="scientific">Trinickia violacea</name>
    <dbReference type="NCBI Taxonomy" id="2571746"/>
    <lineage>
        <taxon>Bacteria</taxon>
        <taxon>Pseudomonadati</taxon>
        <taxon>Pseudomonadota</taxon>
        <taxon>Betaproteobacteria</taxon>
        <taxon>Burkholderiales</taxon>
        <taxon>Burkholderiaceae</taxon>
        <taxon>Trinickia</taxon>
    </lineage>
</organism>
<name>A0A4P8ILX2_9BURK</name>
<dbReference type="KEGG" id="tvl:FAZ95_12530"/>
<feature type="signal peptide" evidence="1">
    <location>
        <begin position="1"/>
        <end position="29"/>
    </location>
</feature>
<dbReference type="Pfam" id="PF14347">
    <property type="entry name" value="DUF4399"/>
    <property type="match status" value="1"/>
</dbReference>
<accession>A0A4P8ILX2</accession>
<dbReference type="AlphaFoldDB" id="A0A4P8ILX2"/>
<evidence type="ECO:0000313" key="3">
    <source>
        <dbReference type="EMBL" id="QCP49928.1"/>
    </source>
</evidence>
<evidence type="ECO:0000256" key="1">
    <source>
        <dbReference type="SAM" id="SignalP"/>
    </source>
</evidence>
<protein>
    <submittedName>
        <fullName evidence="3">DUF4399 domain-containing protein</fullName>
    </submittedName>
</protein>
<dbReference type="InterPro" id="IPR025512">
    <property type="entry name" value="DUF4399"/>
</dbReference>
<dbReference type="RefSeq" id="WP_137332752.1">
    <property type="nucleotide sequence ID" value="NZ_CP040077.1"/>
</dbReference>
<dbReference type="OrthoDB" id="531568at2"/>
<keyword evidence="4" id="KW-1185">Reference proteome</keyword>
<gene>
    <name evidence="3" type="ORF">FAZ95_12530</name>
</gene>
<dbReference type="EMBL" id="CP040077">
    <property type="protein sequence ID" value="QCP49928.1"/>
    <property type="molecule type" value="Genomic_DNA"/>
</dbReference>
<keyword evidence="1" id="KW-0732">Signal</keyword>
<dbReference type="Proteomes" id="UP000298656">
    <property type="component" value="Chromosome 1"/>
</dbReference>
<evidence type="ECO:0000259" key="2">
    <source>
        <dbReference type="Pfam" id="PF14347"/>
    </source>
</evidence>
<reference evidence="3 4" key="1">
    <citation type="submission" date="2019-05" db="EMBL/GenBank/DDBJ databases">
        <title>Burkholderia sp. DHOD12, isolated from subtropical forest soil.</title>
        <authorList>
            <person name="Gao Z.-H."/>
            <person name="Qiu L.-H."/>
        </authorList>
    </citation>
    <scope>NUCLEOTIDE SEQUENCE [LARGE SCALE GENOMIC DNA]</scope>
    <source>
        <strain evidence="3 4">DHOD12</strain>
    </source>
</reference>